<dbReference type="RefSeq" id="XP_047767809.1">
    <property type="nucleotide sequence ID" value="XM_047911844.1"/>
</dbReference>
<keyword evidence="3" id="KW-1185">Reference proteome</keyword>
<feature type="compositionally biased region" description="Basic and acidic residues" evidence="1">
    <location>
        <begin position="38"/>
        <end position="54"/>
    </location>
</feature>
<dbReference type="OMA" id="GMMDDFD"/>
<accession>A0A9Q8PJ65</accession>
<proteinExistence type="predicted"/>
<protein>
    <submittedName>
        <fullName evidence="2">Uncharacterized protein</fullName>
    </submittedName>
</protein>
<dbReference type="Proteomes" id="UP000756132">
    <property type="component" value="Chromosome 11"/>
</dbReference>
<gene>
    <name evidence="2" type="ORF">CLAFUR5_12696</name>
</gene>
<dbReference type="GeneID" id="71992574"/>
<sequence length="163" mass="17898">MEQAERSPSSPSAAEAKAIAMLRSKQRLKALNESPPPKTEDVHSSQYDPRRITGHDSLSPTSQPRDKASTSPKSNAILPQATSSATVKAPTTTRKPSQKAESDRGIQRVLEVAAANEAAVKRLVGMMDDFDRRLRVLERQSPQTESQVYESILNGRYRLPGNC</sequence>
<evidence type="ECO:0000313" key="2">
    <source>
        <dbReference type="EMBL" id="UJO23443.1"/>
    </source>
</evidence>
<evidence type="ECO:0000313" key="3">
    <source>
        <dbReference type="Proteomes" id="UP000756132"/>
    </source>
</evidence>
<feature type="compositionally biased region" description="Polar residues" evidence="1">
    <location>
        <begin position="56"/>
        <end position="74"/>
    </location>
</feature>
<feature type="compositionally biased region" description="Polar residues" evidence="1">
    <location>
        <begin position="80"/>
        <end position="95"/>
    </location>
</feature>
<feature type="compositionally biased region" description="Low complexity" evidence="1">
    <location>
        <begin position="1"/>
        <end position="20"/>
    </location>
</feature>
<dbReference type="AlphaFoldDB" id="A0A9Q8PJ65"/>
<organism evidence="2 3">
    <name type="scientific">Passalora fulva</name>
    <name type="common">Tomato leaf mold</name>
    <name type="synonym">Cladosporium fulvum</name>
    <dbReference type="NCBI Taxonomy" id="5499"/>
    <lineage>
        <taxon>Eukaryota</taxon>
        <taxon>Fungi</taxon>
        <taxon>Dikarya</taxon>
        <taxon>Ascomycota</taxon>
        <taxon>Pezizomycotina</taxon>
        <taxon>Dothideomycetes</taxon>
        <taxon>Dothideomycetidae</taxon>
        <taxon>Mycosphaerellales</taxon>
        <taxon>Mycosphaerellaceae</taxon>
        <taxon>Fulvia</taxon>
    </lineage>
</organism>
<reference evidence="2" key="2">
    <citation type="journal article" date="2022" name="Microb. Genom.">
        <title>A chromosome-scale genome assembly of the tomato pathogen Cladosporium fulvum reveals a compartmentalized genome architecture and the presence of a dispensable chromosome.</title>
        <authorList>
            <person name="Zaccaron A.Z."/>
            <person name="Chen L.H."/>
            <person name="Samaras A."/>
            <person name="Stergiopoulos I."/>
        </authorList>
    </citation>
    <scope>NUCLEOTIDE SEQUENCE</scope>
    <source>
        <strain evidence="2">Race5_Kim</strain>
    </source>
</reference>
<feature type="region of interest" description="Disordered" evidence="1">
    <location>
        <begin position="1"/>
        <end position="104"/>
    </location>
</feature>
<evidence type="ECO:0000256" key="1">
    <source>
        <dbReference type="SAM" id="MobiDB-lite"/>
    </source>
</evidence>
<dbReference type="KEGG" id="ffu:CLAFUR5_12696"/>
<name>A0A9Q8PJ65_PASFU</name>
<reference evidence="2" key="1">
    <citation type="submission" date="2021-12" db="EMBL/GenBank/DDBJ databases">
        <authorList>
            <person name="Zaccaron A."/>
            <person name="Stergiopoulos I."/>
        </authorList>
    </citation>
    <scope>NUCLEOTIDE SEQUENCE</scope>
    <source>
        <strain evidence="2">Race5_Kim</strain>
    </source>
</reference>
<dbReference type="EMBL" id="CP090173">
    <property type="protein sequence ID" value="UJO23443.1"/>
    <property type="molecule type" value="Genomic_DNA"/>
</dbReference>